<dbReference type="AlphaFoldDB" id="A0A5Q0C827"/>
<feature type="domain" description="SpoVT-AbrB" evidence="1">
    <location>
        <begin position="9"/>
        <end position="54"/>
    </location>
</feature>
<organism evidence="2 3">
    <name type="scientific">Rhizobium grahamii</name>
    <dbReference type="NCBI Taxonomy" id="1120045"/>
    <lineage>
        <taxon>Bacteria</taxon>
        <taxon>Pseudomonadati</taxon>
        <taxon>Pseudomonadota</taxon>
        <taxon>Alphaproteobacteria</taxon>
        <taxon>Hyphomicrobiales</taxon>
        <taxon>Rhizobiaceae</taxon>
        <taxon>Rhizobium/Agrobacterium group</taxon>
        <taxon>Rhizobium</taxon>
    </lineage>
</organism>
<accession>A0A5Q0C827</accession>
<dbReference type="RefSeq" id="WP_153272156.1">
    <property type="nucleotide sequence ID" value="NZ_CP043498.1"/>
</dbReference>
<reference evidence="2 3" key="1">
    <citation type="submission" date="2019-08" db="EMBL/GenBank/DDBJ databases">
        <title>Prosopis cineraria nodule microbiome.</title>
        <authorList>
            <person name="Ali R."/>
            <person name="Chaluvadi S.R."/>
            <person name="Wang X."/>
        </authorList>
    </citation>
    <scope>NUCLEOTIDE SEQUENCE [LARGE SCALE GENOMIC DNA]</scope>
    <source>
        <strain evidence="2 3">BG7</strain>
    </source>
</reference>
<evidence type="ECO:0000313" key="2">
    <source>
        <dbReference type="EMBL" id="QFY62108.1"/>
    </source>
</evidence>
<dbReference type="GO" id="GO:0003677">
    <property type="term" value="F:DNA binding"/>
    <property type="evidence" value="ECO:0007669"/>
    <property type="project" value="UniProtKB-KW"/>
</dbReference>
<dbReference type="Proteomes" id="UP000326881">
    <property type="component" value="Chromosome"/>
</dbReference>
<name>A0A5Q0C827_9HYPH</name>
<dbReference type="InterPro" id="IPR037914">
    <property type="entry name" value="SpoVT-AbrB_sf"/>
</dbReference>
<sequence length="96" mass="10441">MAQSETLITTVSTKGQVILPKAIRQRRDWEAGTRLIVEETPEGVLLRQAPAFAPTPQGSAFGILAYKGEPKTLEEMDAGVAAEAKARYARSRDPET</sequence>
<dbReference type="Pfam" id="PF04014">
    <property type="entry name" value="MazE_antitoxin"/>
    <property type="match status" value="1"/>
</dbReference>
<evidence type="ECO:0000313" key="3">
    <source>
        <dbReference type="Proteomes" id="UP000326881"/>
    </source>
</evidence>
<evidence type="ECO:0000259" key="1">
    <source>
        <dbReference type="SMART" id="SM00966"/>
    </source>
</evidence>
<dbReference type="EMBL" id="CP043498">
    <property type="protein sequence ID" value="QFY62108.1"/>
    <property type="molecule type" value="Genomic_DNA"/>
</dbReference>
<keyword evidence="3" id="KW-1185">Reference proteome</keyword>
<dbReference type="Gene3D" id="2.10.260.10">
    <property type="match status" value="1"/>
</dbReference>
<dbReference type="SUPFAM" id="SSF89447">
    <property type="entry name" value="AbrB/MazE/MraZ-like"/>
    <property type="match status" value="1"/>
</dbReference>
<keyword evidence="2" id="KW-0238">DNA-binding</keyword>
<dbReference type="SMART" id="SM00966">
    <property type="entry name" value="SpoVT_AbrB"/>
    <property type="match status" value="1"/>
</dbReference>
<dbReference type="OrthoDB" id="7160352at2"/>
<dbReference type="KEGG" id="rgr:FZ934_17935"/>
<gene>
    <name evidence="2" type="ORF">FZ934_17935</name>
</gene>
<protein>
    <submittedName>
        <fullName evidence="2">AbrB/MazE/SpoVT family DNA-binding domain-containing protein</fullName>
    </submittedName>
</protein>
<dbReference type="InterPro" id="IPR007159">
    <property type="entry name" value="SpoVT-AbrB_dom"/>
</dbReference>
<dbReference type="NCBIfam" id="TIGR01439">
    <property type="entry name" value="lp_hng_hel_AbrB"/>
    <property type="match status" value="1"/>
</dbReference>
<proteinExistence type="predicted"/>